<evidence type="ECO:0000313" key="2">
    <source>
        <dbReference type="EMBL" id="GBL97209.1"/>
    </source>
</evidence>
<comment type="caution">
    <text evidence="2">The sequence shown here is derived from an EMBL/GenBank/DDBJ whole genome shotgun (WGS) entry which is preliminary data.</text>
</comment>
<evidence type="ECO:0000256" key="1">
    <source>
        <dbReference type="SAM" id="MobiDB-lite"/>
    </source>
</evidence>
<evidence type="ECO:0000313" key="3">
    <source>
        <dbReference type="Proteomes" id="UP000499080"/>
    </source>
</evidence>
<dbReference type="Proteomes" id="UP000499080">
    <property type="component" value="Unassembled WGS sequence"/>
</dbReference>
<dbReference type="AlphaFoldDB" id="A0A4Y2BZG9"/>
<keyword evidence="3" id="KW-1185">Reference proteome</keyword>
<feature type="compositionally biased region" description="Basic residues" evidence="1">
    <location>
        <begin position="41"/>
        <end position="51"/>
    </location>
</feature>
<feature type="compositionally biased region" description="Basic residues" evidence="1">
    <location>
        <begin position="81"/>
        <end position="91"/>
    </location>
</feature>
<protein>
    <submittedName>
        <fullName evidence="2">Uncharacterized protein</fullName>
    </submittedName>
</protein>
<gene>
    <name evidence="2" type="ORF">AVEN_84920_1</name>
</gene>
<proteinExistence type="predicted"/>
<name>A0A4Y2BZG9_ARAVE</name>
<accession>A0A4Y2BZG9</accession>
<dbReference type="EMBL" id="BGPR01000128">
    <property type="protein sequence ID" value="GBL97209.1"/>
    <property type="molecule type" value="Genomic_DNA"/>
</dbReference>
<feature type="region of interest" description="Disordered" evidence="1">
    <location>
        <begin position="18"/>
        <end position="91"/>
    </location>
</feature>
<sequence length="91" mass="10175">MGRKWVRAVIYSTIQRQHSPGNRLGVLGTSDPELVNQGHAMSKHSRARSHHSLYITDPRWATPSHDPTGPSKNSTFPGGNTKRRPHWAPES</sequence>
<reference evidence="2 3" key="1">
    <citation type="journal article" date="2019" name="Sci. Rep.">
        <title>Orb-weaving spider Araneus ventricosus genome elucidates the spidroin gene catalogue.</title>
        <authorList>
            <person name="Kono N."/>
            <person name="Nakamura H."/>
            <person name="Ohtoshi R."/>
            <person name="Moran D.A.P."/>
            <person name="Shinohara A."/>
            <person name="Yoshida Y."/>
            <person name="Fujiwara M."/>
            <person name="Mori M."/>
            <person name="Tomita M."/>
            <person name="Arakawa K."/>
        </authorList>
    </citation>
    <scope>NUCLEOTIDE SEQUENCE [LARGE SCALE GENOMIC DNA]</scope>
</reference>
<organism evidence="2 3">
    <name type="scientific">Araneus ventricosus</name>
    <name type="common">Orbweaver spider</name>
    <name type="synonym">Epeira ventricosa</name>
    <dbReference type="NCBI Taxonomy" id="182803"/>
    <lineage>
        <taxon>Eukaryota</taxon>
        <taxon>Metazoa</taxon>
        <taxon>Ecdysozoa</taxon>
        <taxon>Arthropoda</taxon>
        <taxon>Chelicerata</taxon>
        <taxon>Arachnida</taxon>
        <taxon>Araneae</taxon>
        <taxon>Araneomorphae</taxon>
        <taxon>Entelegynae</taxon>
        <taxon>Araneoidea</taxon>
        <taxon>Araneidae</taxon>
        <taxon>Araneus</taxon>
    </lineage>
</organism>